<keyword evidence="2" id="KW-0004">4Fe-4S</keyword>
<sequence length="128" mass="14068">MKIRIDISSDIVGKPIVAESIVETGALLNISQAHLDSTRGELVADIENEKYTDINKALTKRGAKVTVLDTPIIRDEDECIECGACISVCPVDVFSFEADWSLKVEQEKCIQCGTCIQMCPHNALSLER</sequence>
<gene>
    <name evidence="9" type="ORF">D5R95_07005</name>
</gene>
<keyword evidence="7" id="KW-0411">Iron-sulfur</keyword>
<dbReference type="GO" id="GO:0051539">
    <property type="term" value="F:4 iron, 4 sulfur cluster binding"/>
    <property type="evidence" value="ECO:0007669"/>
    <property type="project" value="UniProtKB-KW"/>
</dbReference>
<comment type="caution">
    <text evidence="9">The sequence shown here is derived from an EMBL/GenBank/DDBJ whole genome shotgun (WGS) entry which is preliminary data.</text>
</comment>
<keyword evidence="1" id="KW-0813">Transport</keyword>
<name>A0A424YUF6_9EURY</name>
<dbReference type="PANTHER" id="PTHR43687">
    <property type="entry name" value="ADENYLYLSULFATE REDUCTASE, BETA SUBUNIT"/>
    <property type="match status" value="1"/>
</dbReference>
<accession>A0A424YUF6</accession>
<dbReference type="SUPFAM" id="SSF54862">
    <property type="entry name" value="4Fe-4S ferredoxins"/>
    <property type="match status" value="1"/>
</dbReference>
<dbReference type="RefSeq" id="WP_259135701.1">
    <property type="nucleotide sequence ID" value="NZ_JANUCS010000022.1"/>
</dbReference>
<evidence type="ECO:0000313" key="10">
    <source>
        <dbReference type="Proteomes" id="UP000284763"/>
    </source>
</evidence>
<dbReference type="InterPro" id="IPR045865">
    <property type="entry name" value="ACT-like_dom_sf"/>
</dbReference>
<keyword evidence="3" id="KW-0479">Metal-binding</keyword>
<evidence type="ECO:0000256" key="2">
    <source>
        <dbReference type="ARBA" id="ARBA00022485"/>
    </source>
</evidence>
<dbReference type="PROSITE" id="PS51379">
    <property type="entry name" value="4FE4S_FER_2"/>
    <property type="match status" value="2"/>
</dbReference>
<keyword evidence="6" id="KW-0408">Iron</keyword>
<protein>
    <submittedName>
        <fullName evidence="9">4Fe-4S dicluster domain-containing protein</fullName>
    </submittedName>
</protein>
<dbReference type="Proteomes" id="UP000284763">
    <property type="component" value="Unassembled WGS sequence"/>
</dbReference>
<organism evidence="9 10">
    <name type="scientific">Methanosalsum natronophilum</name>
    <dbReference type="NCBI Taxonomy" id="768733"/>
    <lineage>
        <taxon>Archaea</taxon>
        <taxon>Methanobacteriati</taxon>
        <taxon>Methanobacteriota</taxon>
        <taxon>Stenosarchaea group</taxon>
        <taxon>Methanomicrobia</taxon>
        <taxon>Methanosarcinales</taxon>
        <taxon>Methanosarcinaceae</taxon>
        <taxon>Methanosalsum</taxon>
    </lineage>
</organism>
<reference evidence="9 10" key="1">
    <citation type="submission" date="2018-08" db="EMBL/GenBank/DDBJ databases">
        <title>The metabolism and importance of syntrophic acetate oxidation coupled to methane or sulfide production in haloalkaline environments.</title>
        <authorList>
            <person name="Timmers P.H.A."/>
            <person name="Vavourakis C.D."/>
            <person name="Sorokin D.Y."/>
            <person name="Sinninghe Damste J.S."/>
            <person name="Muyzer G."/>
            <person name="Stams A.J.M."/>
            <person name="Plugge C.M."/>
        </authorList>
    </citation>
    <scope>NUCLEOTIDE SEQUENCE [LARGE SCALE GENOMIC DNA]</scope>
    <source>
        <strain evidence="9">MSAO_Arc3</strain>
    </source>
</reference>
<evidence type="ECO:0000256" key="4">
    <source>
        <dbReference type="ARBA" id="ARBA00022737"/>
    </source>
</evidence>
<proteinExistence type="predicted"/>
<dbReference type="AlphaFoldDB" id="A0A424YUF6"/>
<dbReference type="SUPFAM" id="SSF55021">
    <property type="entry name" value="ACT-like"/>
    <property type="match status" value="1"/>
</dbReference>
<dbReference type="InterPro" id="IPR017900">
    <property type="entry name" value="4Fe4S_Fe_S_CS"/>
</dbReference>
<dbReference type="PANTHER" id="PTHR43687:SF6">
    <property type="entry name" value="L-ASPARTATE SEMIALDEHYDE SULFURTRANSFERASE IRON-SULFUR SUBUNIT"/>
    <property type="match status" value="1"/>
</dbReference>
<dbReference type="Pfam" id="PF14697">
    <property type="entry name" value="Fer4_21"/>
    <property type="match status" value="1"/>
</dbReference>
<evidence type="ECO:0000256" key="1">
    <source>
        <dbReference type="ARBA" id="ARBA00022448"/>
    </source>
</evidence>
<dbReference type="GO" id="GO:0016491">
    <property type="term" value="F:oxidoreductase activity"/>
    <property type="evidence" value="ECO:0007669"/>
    <property type="project" value="UniProtKB-ARBA"/>
</dbReference>
<evidence type="ECO:0000313" key="9">
    <source>
        <dbReference type="EMBL" id="RQD82601.1"/>
    </source>
</evidence>
<evidence type="ECO:0000256" key="6">
    <source>
        <dbReference type="ARBA" id="ARBA00023004"/>
    </source>
</evidence>
<keyword evidence="5" id="KW-0249">Electron transport</keyword>
<keyword evidence="4" id="KW-0677">Repeat</keyword>
<feature type="domain" description="4Fe-4S ferredoxin-type" evidence="8">
    <location>
        <begin position="69"/>
        <end position="99"/>
    </location>
</feature>
<dbReference type="EMBL" id="QZAB01000437">
    <property type="protein sequence ID" value="RQD82601.1"/>
    <property type="molecule type" value="Genomic_DNA"/>
</dbReference>
<evidence type="ECO:0000259" key="8">
    <source>
        <dbReference type="PROSITE" id="PS51379"/>
    </source>
</evidence>
<dbReference type="GO" id="GO:0046872">
    <property type="term" value="F:metal ion binding"/>
    <property type="evidence" value="ECO:0007669"/>
    <property type="project" value="UniProtKB-KW"/>
</dbReference>
<dbReference type="InterPro" id="IPR017896">
    <property type="entry name" value="4Fe4S_Fe-S-bd"/>
</dbReference>
<evidence type="ECO:0000256" key="3">
    <source>
        <dbReference type="ARBA" id="ARBA00022723"/>
    </source>
</evidence>
<dbReference type="PROSITE" id="PS00198">
    <property type="entry name" value="4FE4S_FER_1"/>
    <property type="match status" value="2"/>
</dbReference>
<evidence type="ECO:0000256" key="5">
    <source>
        <dbReference type="ARBA" id="ARBA00022982"/>
    </source>
</evidence>
<dbReference type="Gene3D" id="3.30.70.20">
    <property type="match status" value="2"/>
</dbReference>
<dbReference type="InterPro" id="IPR050572">
    <property type="entry name" value="Fe-S_Ferredoxin"/>
</dbReference>
<evidence type="ECO:0000256" key="7">
    <source>
        <dbReference type="ARBA" id="ARBA00023014"/>
    </source>
</evidence>
<feature type="domain" description="4Fe-4S ferredoxin-type" evidence="8">
    <location>
        <begin position="100"/>
        <end position="128"/>
    </location>
</feature>